<organism evidence="1">
    <name type="scientific">hydrothermal vent metagenome</name>
    <dbReference type="NCBI Taxonomy" id="652676"/>
    <lineage>
        <taxon>unclassified sequences</taxon>
        <taxon>metagenomes</taxon>
        <taxon>ecological metagenomes</taxon>
    </lineage>
</organism>
<reference evidence="1" key="1">
    <citation type="submission" date="2015-10" db="EMBL/GenBank/DDBJ databases">
        <authorList>
            <person name="Gilbert D.G."/>
        </authorList>
    </citation>
    <scope>NUCLEOTIDE SEQUENCE</scope>
</reference>
<sequence length="974" mass="105372">MKSISRFTLLALAAALVTSCSGNSSSTKGGTVDDNTFLTGYVGASDISLSKVHAVPLDYEGQPDTEVDANGNVSFKGQVTTSSLTTGFYQVNLATSYVGAPLILIAENKDGRTTYKCELVDGCGAVAYKGDVPLDTDYQIRAAVGESLEAMRVNINWITDLASSLATTVYIDANGDNTTDTEKTGFYSEYSIEIANLHVSEMFGISDIISATPISPASLAFETTLASSMLEEGIMYGAYVAAVQKLAVDRDIDYYAVVNLVLEEFLLNQGQIFQKNTASSEVSLYELTEAAADILDANIAYLESVNTIVPAEADRASTLLRNRAASFIDGELTAVQIDVPESLASWQTSLEKSKTFITDLNKRFLNFKGDNPNEVSFIDGGYADSLELYYDGYTNVYNAISPQLDAVLQDVRDGISYYLDCLNSSTTCASSTTTNGRSLVYSASNKTVSISGTLTLSYDALDTGSIVENSITTYLAFDVYTEGFLALNATATTDATNVTFDTSTNSIDVEERPHFRLIYNSHYEVPPAFSTDEAGGIDVAWPSVKLNVAINDEPHEVEVLFETSLFGVSDPYDSAVEVHYNPTAVVFWLRSSGENLGEISNSTGGTSTLQNYTSLIMEASTVNGNVYYADSKWPEFSNLFIKRPESALVTNVSDLATFYRSTEQVTTDTGATDSTSDDTVETAEYIDIAIAGGSIGRYRIFPYNASLDASNLQICTMSDTADITAREELACGSITRVGGITNLDDFLQLQFEGGVLDYHEVAAQGGYKITLPTDADGLLIPFAEDVEVAFDGVLENTYQLGIGALYLTATANYVTDVENRELTPTILDTSLIRKVKDYFEVTTVFGYDYDYIVSNIPTGANAQSFNISYLVEYSETSNVNIEVGSLVVLRSGVTLFGAAESIGFLSTSRVEYSVGDTNTACGAYNRDELVAGDDCEAVAYLRYRGSLMATIREERPGVYIVRYVDGTWIMLGES</sequence>
<name>A0A170PLG0_9ZZZZ</name>
<dbReference type="AlphaFoldDB" id="A0A170PLG0"/>
<gene>
    <name evidence="1" type="ORF">MGWOODY_Tha824</name>
</gene>
<dbReference type="EMBL" id="CZQC01000038">
    <property type="protein sequence ID" value="CUS41306.1"/>
    <property type="molecule type" value="Genomic_DNA"/>
</dbReference>
<protein>
    <submittedName>
        <fullName evidence="1">Uncharacterized protein</fullName>
    </submittedName>
</protein>
<dbReference type="PROSITE" id="PS51257">
    <property type="entry name" value="PROKAR_LIPOPROTEIN"/>
    <property type="match status" value="1"/>
</dbReference>
<accession>A0A170PLG0</accession>
<proteinExistence type="predicted"/>
<evidence type="ECO:0000313" key="1">
    <source>
        <dbReference type="EMBL" id="CUS41306.1"/>
    </source>
</evidence>